<keyword evidence="3" id="KW-1185">Reference proteome</keyword>
<dbReference type="AlphaFoldDB" id="A0A344TZR2"/>
<dbReference type="OrthoDB" id="3210554at2"/>
<dbReference type="KEGG" id="sgz:C0216_12300"/>
<feature type="region of interest" description="Disordered" evidence="1">
    <location>
        <begin position="1"/>
        <end position="22"/>
    </location>
</feature>
<dbReference type="Proteomes" id="UP000252004">
    <property type="component" value="Chromosome"/>
</dbReference>
<gene>
    <name evidence="2" type="ORF">C0216_12300</name>
</gene>
<dbReference type="InterPro" id="IPR011009">
    <property type="entry name" value="Kinase-like_dom_sf"/>
</dbReference>
<evidence type="ECO:0008006" key="4">
    <source>
        <dbReference type="Google" id="ProtNLM"/>
    </source>
</evidence>
<evidence type="ECO:0000313" key="3">
    <source>
        <dbReference type="Proteomes" id="UP000252004"/>
    </source>
</evidence>
<evidence type="ECO:0000313" key="2">
    <source>
        <dbReference type="EMBL" id="AXE24133.1"/>
    </source>
</evidence>
<evidence type="ECO:0000256" key="1">
    <source>
        <dbReference type="SAM" id="MobiDB-lite"/>
    </source>
</evidence>
<sequence>MSTAPAGPLDGAARTRPDGWLANPFTTNHATAERQAYVILARHHAGEPGPVRCLTARYRTAVFALGAPPRRVLKRHADEAGYLGEVLAYELLADENVLPVLHRACDTSRTLLVDHLDEEVTLSGTDAFDELVRSVARIHTASSRWQPEVAETMALWHTTAALDAPSPDWITLPDDWHRLLQLVTDAHGLGHVPLGHLDLKPEHVRRRADGHLALIDAETLRPDITGLPDLITLAHMADQQGHPSPRWVRHAYLHHARELGTHWNDHDLIRALAAFAAATGLRSLHGAHE</sequence>
<proteinExistence type="predicted"/>
<organism evidence="2 3">
    <name type="scientific">Streptomyces globosus</name>
    <dbReference type="NCBI Taxonomy" id="68209"/>
    <lineage>
        <taxon>Bacteria</taxon>
        <taxon>Bacillati</taxon>
        <taxon>Actinomycetota</taxon>
        <taxon>Actinomycetes</taxon>
        <taxon>Kitasatosporales</taxon>
        <taxon>Streptomycetaceae</taxon>
        <taxon>Streptomyces</taxon>
    </lineage>
</organism>
<dbReference type="SUPFAM" id="SSF56112">
    <property type="entry name" value="Protein kinase-like (PK-like)"/>
    <property type="match status" value="1"/>
</dbReference>
<name>A0A344TZR2_9ACTN</name>
<reference evidence="2 3" key="1">
    <citation type="submission" date="2018-01" db="EMBL/GenBank/DDBJ databases">
        <title>Draft genome Sequence of streptomyces globosus LZH-48.</title>
        <authorList>
            <person name="Ran K."/>
            <person name="Li Z."/>
            <person name="Wei S."/>
            <person name="Dong R."/>
        </authorList>
    </citation>
    <scope>NUCLEOTIDE SEQUENCE [LARGE SCALE GENOMIC DNA]</scope>
    <source>
        <strain evidence="2 3">LZH-48</strain>
    </source>
</reference>
<dbReference type="EMBL" id="CP030862">
    <property type="protein sequence ID" value="AXE24133.1"/>
    <property type="molecule type" value="Genomic_DNA"/>
</dbReference>
<accession>A0A344TZR2</accession>
<dbReference type="RefSeq" id="WP_114055314.1">
    <property type="nucleotide sequence ID" value="NZ_CP030862.1"/>
</dbReference>
<protein>
    <recommendedName>
        <fullName evidence="4">Aminoglycoside phosphotransferase domain-containing protein</fullName>
    </recommendedName>
</protein>